<evidence type="ECO:0000313" key="7">
    <source>
        <dbReference type="EMBL" id="UXD21951.1"/>
    </source>
</evidence>
<dbReference type="InterPro" id="IPR022791">
    <property type="entry name" value="L-PG_synthase/AglD"/>
</dbReference>
<keyword evidence="3 6" id="KW-0812">Transmembrane</keyword>
<evidence type="ECO:0008006" key="9">
    <source>
        <dbReference type="Google" id="ProtNLM"/>
    </source>
</evidence>
<feature type="transmembrane region" description="Helical" evidence="6">
    <location>
        <begin position="189"/>
        <end position="211"/>
    </location>
</feature>
<sequence length="308" mass="33413">MWKKLLLGMILTALILWVYIKVTNVNITVLFKLPPYVIAASVIFMFLADFVRSIRLKILSEYVKAPLSFKESFIIWEASRLLAIMTPGFYGGELLRIGYIAKKYDLSKAIAINILELTSESVGLGINAVTAFTLLLLLRPPNVTIDPLVFPTLIALGISSFGIAVTFTRKCPQRFGHRVYKMCKSIVEALSTAGINAFGIAVLISTIGVALYSFSFGVISSYLVHRGVLGTLIFVCSLPITAFPITPGGIGLPEAIATLSLPALASSLATWRILNLLTVSTMSITTTVLGGLLNVNIRNIQVSKAEEP</sequence>
<gene>
    <name evidence="7" type="ORF">IPA_00095</name>
</gene>
<protein>
    <recommendedName>
        <fullName evidence="9">Flippase-like domain-containing protein</fullName>
    </recommendedName>
</protein>
<keyword evidence="8" id="KW-1185">Reference proteome</keyword>
<evidence type="ECO:0000313" key="8">
    <source>
        <dbReference type="Proteomes" id="UP001063698"/>
    </source>
</evidence>
<dbReference type="GO" id="GO:0005886">
    <property type="term" value="C:plasma membrane"/>
    <property type="evidence" value="ECO:0007669"/>
    <property type="project" value="UniProtKB-SubCell"/>
</dbReference>
<dbReference type="EMBL" id="CP006868">
    <property type="protein sequence ID" value="UXD21951.1"/>
    <property type="molecule type" value="Genomic_DNA"/>
</dbReference>
<organism evidence="7 8">
    <name type="scientific">Ignicoccus pacificus DSM 13166</name>
    <dbReference type="NCBI Taxonomy" id="940294"/>
    <lineage>
        <taxon>Archaea</taxon>
        <taxon>Thermoproteota</taxon>
        <taxon>Thermoprotei</taxon>
        <taxon>Desulfurococcales</taxon>
        <taxon>Desulfurococcaceae</taxon>
        <taxon>Ignicoccus</taxon>
    </lineage>
</organism>
<reference evidence="7" key="1">
    <citation type="submission" date="2013-11" db="EMBL/GenBank/DDBJ databases">
        <title>Comparative genomics of Ignicoccus.</title>
        <authorList>
            <person name="Podar M."/>
        </authorList>
    </citation>
    <scope>NUCLEOTIDE SEQUENCE</scope>
    <source>
        <strain evidence="7">DSM 13166</strain>
    </source>
</reference>
<name>A0A977KAD2_9CREN</name>
<evidence type="ECO:0000256" key="5">
    <source>
        <dbReference type="ARBA" id="ARBA00023136"/>
    </source>
</evidence>
<feature type="transmembrane region" description="Helical" evidence="6">
    <location>
        <begin position="110"/>
        <end position="136"/>
    </location>
</feature>
<evidence type="ECO:0000256" key="1">
    <source>
        <dbReference type="ARBA" id="ARBA00004651"/>
    </source>
</evidence>
<keyword evidence="5 6" id="KW-0472">Membrane</keyword>
<keyword evidence="2" id="KW-1003">Cell membrane</keyword>
<accession>A0A977KAD2</accession>
<dbReference type="Proteomes" id="UP001063698">
    <property type="component" value="Chromosome"/>
</dbReference>
<feature type="transmembrane region" description="Helical" evidence="6">
    <location>
        <begin position="36"/>
        <end position="54"/>
    </location>
</feature>
<dbReference type="AlphaFoldDB" id="A0A977KAD2"/>
<evidence type="ECO:0000256" key="6">
    <source>
        <dbReference type="SAM" id="Phobius"/>
    </source>
</evidence>
<dbReference type="Pfam" id="PF03706">
    <property type="entry name" value="LPG_synthase_TM"/>
    <property type="match status" value="1"/>
</dbReference>
<proteinExistence type="predicted"/>
<evidence type="ECO:0000256" key="4">
    <source>
        <dbReference type="ARBA" id="ARBA00022989"/>
    </source>
</evidence>
<evidence type="ECO:0000256" key="2">
    <source>
        <dbReference type="ARBA" id="ARBA00022475"/>
    </source>
</evidence>
<dbReference type="KEGG" id="ipc:IPA_00095"/>
<comment type="subcellular location">
    <subcellularLocation>
        <location evidence="1">Cell membrane</location>
        <topology evidence="1">Multi-pass membrane protein</topology>
    </subcellularLocation>
</comment>
<feature type="transmembrane region" description="Helical" evidence="6">
    <location>
        <begin position="148"/>
        <end position="168"/>
    </location>
</feature>
<keyword evidence="4 6" id="KW-1133">Transmembrane helix</keyword>
<evidence type="ECO:0000256" key="3">
    <source>
        <dbReference type="ARBA" id="ARBA00022692"/>
    </source>
</evidence>
<feature type="transmembrane region" description="Helical" evidence="6">
    <location>
        <begin position="223"/>
        <end position="243"/>
    </location>
</feature>